<keyword evidence="2" id="KW-1185">Reference proteome</keyword>
<dbReference type="Proteomes" id="UP000035721">
    <property type="component" value="Unassembled WGS sequence"/>
</dbReference>
<proteinExistence type="predicted"/>
<dbReference type="STRING" id="1194083.BN12_100021"/>
<name>A0A077LTY7_9MICO</name>
<evidence type="ECO:0000313" key="1">
    <source>
        <dbReference type="EMBL" id="CCH75992.1"/>
    </source>
</evidence>
<organism evidence="1 2">
    <name type="scientific">Nostocoides japonicum T1-X7</name>
    <dbReference type="NCBI Taxonomy" id="1194083"/>
    <lineage>
        <taxon>Bacteria</taxon>
        <taxon>Bacillati</taxon>
        <taxon>Actinomycetota</taxon>
        <taxon>Actinomycetes</taxon>
        <taxon>Micrococcales</taxon>
        <taxon>Intrasporangiaceae</taxon>
        <taxon>Nostocoides</taxon>
    </lineage>
</organism>
<evidence type="ECO:0000313" key="2">
    <source>
        <dbReference type="Proteomes" id="UP000035721"/>
    </source>
</evidence>
<sequence length="51" mass="5653">MDHDVRLPYGSASGPCIVQVSIVNPVLMCWLALHGSSDRPITKEQAYHQEC</sequence>
<accession>A0A077LTY7</accession>
<reference evidence="1 2" key="1">
    <citation type="journal article" date="2013" name="ISME J.">
        <title>A metabolic model for members of the genus Tetrasphaera involved in enhanced biological phosphorus removal.</title>
        <authorList>
            <person name="Kristiansen R."/>
            <person name="Nguyen H.T.T."/>
            <person name="Saunders A.M."/>
            <person name="Nielsen J.L."/>
            <person name="Wimmer R."/>
            <person name="Le V.Q."/>
            <person name="McIlroy S.J."/>
            <person name="Petrovski S."/>
            <person name="Seviour R.J."/>
            <person name="Calteau A."/>
            <person name="Nielsen K.L."/>
            <person name="Nielsen P.H."/>
        </authorList>
    </citation>
    <scope>NUCLEOTIDE SEQUENCE [LARGE SCALE GENOMIC DNA]</scope>
    <source>
        <strain evidence="1 2">T1-X7</strain>
    </source>
</reference>
<protein>
    <submittedName>
        <fullName evidence="1">Uncharacterized protein</fullName>
    </submittedName>
</protein>
<dbReference type="EMBL" id="CAJB01000002">
    <property type="protein sequence ID" value="CCH75992.1"/>
    <property type="molecule type" value="Genomic_DNA"/>
</dbReference>
<dbReference type="AlphaFoldDB" id="A0A077LTY7"/>
<comment type="caution">
    <text evidence="1">The sequence shown here is derived from an EMBL/GenBank/DDBJ whole genome shotgun (WGS) entry which is preliminary data.</text>
</comment>
<gene>
    <name evidence="1" type="ORF">BN12_100021</name>
</gene>